<protein>
    <submittedName>
        <fullName evidence="1">Uncharacterized protein</fullName>
    </submittedName>
</protein>
<evidence type="ECO:0000313" key="1">
    <source>
        <dbReference type="EMBL" id="DAD87882.1"/>
    </source>
</evidence>
<accession>A0A8S5N0U4</accession>
<sequence length="44" mass="5373">MRLSKEIGDNINYVRAFTVSYWNRGGFRHCRKEIDCYRILRYGD</sequence>
<reference evidence="1" key="1">
    <citation type="journal article" date="2021" name="Proc. Natl. Acad. Sci. U.S.A.">
        <title>A Catalog of Tens of Thousands of Viruses from Human Metagenomes Reveals Hidden Associations with Chronic Diseases.</title>
        <authorList>
            <person name="Tisza M.J."/>
            <person name="Buck C.B."/>
        </authorList>
    </citation>
    <scope>NUCLEOTIDE SEQUENCE</scope>
    <source>
        <strain evidence="1">Ct43U4</strain>
    </source>
</reference>
<organism evidence="1">
    <name type="scientific">Siphoviridae sp. ct43U4</name>
    <dbReference type="NCBI Taxonomy" id="2826285"/>
    <lineage>
        <taxon>Viruses</taxon>
        <taxon>Duplodnaviria</taxon>
        <taxon>Heunggongvirae</taxon>
        <taxon>Uroviricota</taxon>
        <taxon>Caudoviricetes</taxon>
    </lineage>
</organism>
<name>A0A8S5N0U4_9CAUD</name>
<dbReference type="EMBL" id="BK015029">
    <property type="protein sequence ID" value="DAD87882.1"/>
    <property type="molecule type" value="Genomic_DNA"/>
</dbReference>
<proteinExistence type="predicted"/>